<reference evidence="1 2" key="1">
    <citation type="submission" date="2016-06" db="EMBL/GenBank/DDBJ databases">
        <authorList>
            <person name="Kjaerup R.B."/>
            <person name="Dalgaard T.S."/>
            <person name="Juul-Madsen H.R."/>
        </authorList>
    </citation>
    <scope>NUCLEOTIDE SEQUENCE [LARGE SCALE GENOMIC DNA]</scope>
    <source>
        <strain evidence="1 2">DSM 45248</strain>
    </source>
</reference>
<dbReference type="OrthoDB" id="3381853at2"/>
<accession>A0A1A8ZA50</accession>
<organism evidence="1 2">
    <name type="scientific">Micromonospora narathiwatensis</name>
    <dbReference type="NCBI Taxonomy" id="299146"/>
    <lineage>
        <taxon>Bacteria</taxon>
        <taxon>Bacillati</taxon>
        <taxon>Actinomycetota</taxon>
        <taxon>Actinomycetes</taxon>
        <taxon>Micromonosporales</taxon>
        <taxon>Micromonosporaceae</taxon>
        <taxon>Micromonospora</taxon>
    </lineage>
</organism>
<dbReference type="AlphaFoldDB" id="A0A1A8ZA50"/>
<keyword evidence="2" id="KW-1185">Reference proteome</keyword>
<dbReference type="EMBL" id="LT594324">
    <property type="protein sequence ID" value="SBT40739.1"/>
    <property type="molecule type" value="Genomic_DNA"/>
</dbReference>
<dbReference type="RefSeq" id="WP_157739844.1">
    <property type="nucleotide sequence ID" value="NZ_LT594324.1"/>
</dbReference>
<name>A0A1A8ZA50_9ACTN</name>
<sequence>MSALTAPTTSIPAATPNVRRVGQVLAMLEDARCHMAHVIDYLHLCDHRPAWPTEPVHDLTTAVQLRAATVALIKYARRHHCEDCNPGRLRATLRLAAMLLDLWQHGKHYVQRPNLYPVTLAHSAHRLFNDCAGWTTTGDPGRLLGQHP</sequence>
<proteinExistence type="predicted"/>
<dbReference type="PATRIC" id="fig|299146.4.peg.1074"/>
<evidence type="ECO:0000313" key="2">
    <source>
        <dbReference type="Proteomes" id="UP000198765"/>
    </source>
</evidence>
<dbReference type="Proteomes" id="UP000198765">
    <property type="component" value="Chromosome I"/>
</dbReference>
<gene>
    <name evidence="1" type="ORF">GA0070621_1041</name>
</gene>
<evidence type="ECO:0000313" key="1">
    <source>
        <dbReference type="EMBL" id="SBT40739.1"/>
    </source>
</evidence>
<protein>
    <submittedName>
        <fullName evidence="1">Uncharacterized protein</fullName>
    </submittedName>
</protein>